<accession>A0A9N9H952</accession>
<dbReference type="OrthoDB" id="2435075at2759"/>
<dbReference type="InterPro" id="IPR036188">
    <property type="entry name" value="FAD/NAD-bd_sf"/>
</dbReference>
<dbReference type="GO" id="GO:0016614">
    <property type="term" value="F:oxidoreductase activity, acting on CH-OH group of donors"/>
    <property type="evidence" value="ECO:0007669"/>
    <property type="project" value="InterPro"/>
</dbReference>
<dbReference type="EMBL" id="CAJVPK010009363">
    <property type="protein sequence ID" value="CAG8666458.1"/>
    <property type="molecule type" value="Genomic_DNA"/>
</dbReference>
<keyword evidence="3" id="KW-0274">FAD</keyword>
<dbReference type="Gene3D" id="3.50.50.60">
    <property type="entry name" value="FAD/NAD(P)-binding domain"/>
    <property type="match status" value="1"/>
</dbReference>
<gene>
    <name evidence="6" type="ORF">DEBURN_LOCUS11942</name>
</gene>
<feature type="non-terminal residue" evidence="6">
    <location>
        <position position="115"/>
    </location>
</feature>
<proteinExistence type="inferred from homology"/>
<name>A0A9N9H952_9GLOM</name>
<dbReference type="PANTHER" id="PTHR46056:SF12">
    <property type="entry name" value="LONG-CHAIN-ALCOHOL OXIDASE"/>
    <property type="match status" value="1"/>
</dbReference>
<evidence type="ECO:0000256" key="2">
    <source>
        <dbReference type="ARBA" id="ARBA00022630"/>
    </source>
</evidence>
<evidence type="ECO:0000313" key="6">
    <source>
        <dbReference type="EMBL" id="CAG8666458.1"/>
    </source>
</evidence>
<comment type="caution">
    <text evidence="6">The sequence shown here is derived from an EMBL/GenBank/DDBJ whole genome shotgun (WGS) entry which is preliminary data.</text>
</comment>
<dbReference type="PANTHER" id="PTHR46056">
    <property type="entry name" value="LONG-CHAIN-ALCOHOL OXIDASE"/>
    <property type="match status" value="1"/>
</dbReference>
<dbReference type="SUPFAM" id="SSF51905">
    <property type="entry name" value="FAD/NAD(P)-binding domain"/>
    <property type="match status" value="1"/>
</dbReference>
<organism evidence="6 7">
    <name type="scientific">Diversispora eburnea</name>
    <dbReference type="NCBI Taxonomy" id="1213867"/>
    <lineage>
        <taxon>Eukaryota</taxon>
        <taxon>Fungi</taxon>
        <taxon>Fungi incertae sedis</taxon>
        <taxon>Mucoromycota</taxon>
        <taxon>Glomeromycotina</taxon>
        <taxon>Glomeromycetes</taxon>
        <taxon>Diversisporales</taxon>
        <taxon>Diversisporaceae</taxon>
        <taxon>Diversispora</taxon>
    </lineage>
</organism>
<protein>
    <submittedName>
        <fullName evidence="6">391_t:CDS:1</fullName>
    </submittedName>
</protein>
<keyword evidence="2" id="KW-0285">Flavoprotein</keyword>
<dbReference type="InterPro" id="IPR007867">
    <property type="entry name" value="GMC_OxRtase_C"/>
</dbReference>
<keyword evidence="7" id="KW-1185">Reference proteome</keyword>
<evidence type="ECO:0000256" key="4">
    <source>
        <dbReference type="ARBA" id="ARBA00023002"/>
    </source>
</evidence>
<evidence type="ECO:0000313" key="7">
    <source>
        <dbReference type="Proteomes" id="UP000789706"/>
    </source>
</evidence>
<keyword evidence="4" id="KW-0560">Oxidoreductase</keyword>
<feature type="non-terminal residue" evidence="6">
    <location>
        <position position="1"/>
    </location>
</feature>
<evidence type="ECO:0000256" key="3">
    <source>
        <dbReference type="ARBA" id="ARBA00022827"/>
    </source>
</evidence>
<dbReference type="AlphaFoldDB" id="A0A9N9H952"/>
<reference evidence="6" key="1">
    <citation type="submission" date="2021-06" db="EMBL/GenBank/DDBJ databases">
        <authorList>
            <person name="Kallberg Y."/>
            <person name="Tangrot J."/>
            <person name="Rosling A."/>
        </authorList>
    </citation>
    <scope>NUCLEOTIDE SEQUENCE</scope>
    <source>
        <strain evidence="6">AZ414A</strain>
    </source>
</reference>
<dbReference type="Proteomes" id="UP000789706">
    <property type="component" value="Unassembled WGS sequence"/>
</dbReference>
<evidence type="ECO:0000259" key="5">
    <source>
        <dbReference type="Pfam" id="PF05199"/>
    </source>
</evidence>
<evidence type="ECO:0000256" key="1">
    <source>
        <dbReference type="ARBA" id="ARBA00010790"/>
    </source>
</evidence>
<sequence length="115" mass="12285">DYDSRNITEGVIAGVNILVAAGAKSIDVGITELDEFAPTEDNPLQDPKLKSFIENIRKIGIKNCNIGSAHQMGTCRMGSDSSTSVVNPRGKTWEIDNLYVADASVFPSSVGVNPM</sequence>
<comment type="similarity">
    <text evidence="1">Belongs to the GMC oxidoreductase family.</text>
</comment>
<feature type="domain" description="Glucose-methanol-choline oxidoreductase C-terminal" evidence="5">
    <location>
        <begin position="3"/>
        <end position="115"/>
    </location>
</feature>
<dbReference type="Pfam" id="PF05199">
    <property type="entry name" value="GMC_oxred_C"/>
    <property type="match status" value="1"/>
</dbReference>